<dbReference type="PANTHER" id="PTHR19376">
    <property type="entry name" value="DNA-DIRECTED RNA POLYMERASE"/>
    <property type="match status" value="1"/>
</dbReference>
<accession>A0A9Q7EVN6</accession>
<gene>
    <name evidence="8" type="ORF">KAR29_12570</name>
</gene>
<evidence type="ECO:0000256" key="4">
    <source>
        <dbReference type="ARBA" id="ARBA00022695"/>
    </source>
</evidence>
<dbReference type="KEGG" id="aram:KAR29_12570"/>
<dbReference type="SUPFAM" id="SSF64484">
    <property type="entry name" value="beta and beta-prime subunits of DNA dependent RNA-polymerase"/>
    <property type="match status" value="2"/>
</dbReference>
<dbReference type="GO" id="GO:0006351">
    <property type="term" value="P:DNA-templated transcription"/>
    <property type="evidence" value="ECO:0007669"/>
    <property type="project" value="InterPro"/>
</dbReference>
<dbReference type="Pfam" id="PF00562">
    <property type="entry name" value="RNA_pol_Rpb2_6"/>
    <property type="match status" value="1"/>
</dbReference>
<evidence type="ECO:0000256" key="5">
    <source>
        <dbReference type="ARBA" id="ARBA00023163"/>
    </source>
</evidence>
<keyword evidence="5" id="KW-0804">Transcription</keyword>
<dbReference type="InterPro" id="IPR045867">
    <property type="entry name" value="DNA-dir_RpoC_beta_prime"/>
</dbReference>
<dbReference type="Gene3D" id="2.40.40.20">
    <property type="match status" value="1"/>
</dbReference>
<dbReference type="GO" id="GO:0003899">
    <property type="term" value="F:DNA-directed RNA polymerase activity"/>
    <property type="evidence" value="ECO:0007669"/>
    <property type="project" value="UniProtKB-EC"/>
</dbReference>
<keyword evidence="4" id="KW-0548">Nucleotidyltransferase</keyword>
<dbReference type="EC" id="2.7.7.6" evidence="1"/>
<name>A0A9Q7EVN6_9BACT</name>
<dbReference type="EMBL" id="CP072943">
    <property type="protein sequence ID" value="QTX32124.1"/>
    <property type="molecule type" value="Genomic_DNA"/>
</dbReference>
<evidence type="ECO:0000259" key="7">
    <source>
        <dbReference type="SMART" id="SM00663"/>
    </source>
</evidence>
<dbReference type="Proteomes" id="UP000671879">
    <property type="component" value="Chromosome"/>
</dbReference>
<dbReference type="InterPro" id="IPR000722">
    <property type="entry name" value="RNA_pol_asu"/>
</dbReference>
<dbReference type="InterPro" id="IPR007645">
    <property type="entry name" value="RNA_pol_Rpb2_3"/>
</dbReference>
<dbReference type="InterPro" id="IPR037033">
    <property type="entry name" value="DNA-dir_RNAP_su2_hyb_sf"/>
</dbReference>
<dbReference type="Pfam" id="PF04565">
    <property type="entry name" value="RNA_pol_Rpb2_3"/>
    <property type="match status" value="1"/>
</dbReference>
<dbReference type="InterPro" id="IPR007121">
    <property type="entry name" value="RNA_pol_bsu_CS"/>
</dbReference>
<dbReference type="Gene3D" id="2.40.270.10">
    <property type="entry name" value="DNA-directed RNA polymerase, subunit 2, domain 6"/>
    <property type="match status" value="1"/>
</dbReference>
<sequence length="1537" mass="169741">MAGDSRAWLDEVDQVIDRCLAGLRGQRRLSAKRGPRNPVPDRPDLLRQEILLSGSAAKHTFGLDKWGLRWLIPTIDVLRLPEGEHRIFSYRARLKPSGSKDRESLKLNGVADLDQMEIVSTWSDFVENAWGRFARKLNREGEARIEWFLGLEAVINSLWVSGKSRSLALMSPLTGNPLRRLEERRKVEIALNPRGDGPLRRPHHSHEGRLCPYHTPESERIGLQLHLTADAVIEDKAIRSGRSRLSLAVGLVPHGRHNDGPRLLMGGKNLKQAEAGIRGEPSRIPGDCEGHRLRRLDLGGEAIEKGRLFPYLGVNALVAVMPWEGLTYEDGLVVSRSFAERLALPEATLEQRETLLLEESSPATLTQKELQREVDALVGCCCRFDDPLPLPPTLRLLGFQPRRYHWNDRARLDSVTVRLLQGRPRGKGRTRRQPLEVRLLYRFSLNRPLAIGDKITGRHGNKGVVTAILDRPPQALIDGQRRDIDLIISPCSIIGRKNFGQIAEMVQSLFTEDIASETDRNWRQRLADLKGQGTDEGGRFEIDCGDGRKGRAFCGYQYTCRLHHHSAKKLQARGDGGPRSTLLSEPIKAGTLSGQRLGEMENWAILSHDGTVDAEDFLTALRKQNSPPDRTWRVFRTILRSLGLDIVSDDNGITTAATRGEPLSLQEGIMQKLPQAEARREGPANPSAEEPLYLLDFAAFPETTPSDASAGEDETPSEAVPSLPSALAASLLRLTGKPERLPSRGKILRLLSLFERSQVDGAEHPMVGPLRELARLPRKPQDGENDDTIPLEGLLFFLAWTDASTGPRYGFPFDPAIVEVLDDTASIRRVLTALLSLAYGKGENLEDLLDALSNYRKKLVGLLKGKKGLLRGHLLGRRYNRTGRAVIVPRPGLRPDETLLPASMIARILDGHGSARQLIDAAGLDESDWQSLRRGDGTADLFRRLNEALNEHPFWVLLIRQPSLHRHNAQAFRVRCHDENVIGLPPLATPGYNADFDGDTMAVVVPPEGFEDLSSWSLVFHPGLLGTGAPALSAENDLALGWLALSGQRRLFWLTQAGLKAQEKQKASLSDLLLGLCRSHSAGDLAETLGALQAELAKASTASCSLGPLELEALWNDGNLAELREEAPRCRDRAAGDLSGDGISHHRRSWEDLRWKMEEAVKTFLKRQEDGDLVRLISGKAKGKPSDLVQGMGCLGFQEEAAAIEDFGGPDLARAWITACLWEGLSEKNLFLYSYESRRAMASKKLLVAQGGYLARRLAEGLYDSRITEDDCLSEKGLSLSFRYGPEGQERIRLATGGDPLDLFEADPGRGLSRIAWGRCPVGMKRLLDSDDLSAILGYWKEGRLSKKKDLADHMARNGGSLVLRSPLTCSTSGRGLCACCAGADRALMPFDRPAFQKIGRPVGLDAAMAIGERGTQLSMKAFHDVGSKVSSAARLEELLLNRRKKGSLPEEIADLLSLLEDEGNNLPQALIHYEIALRAPGGLAAWADDDEKRWLAALAYERLDEKLQPGRRDDLSGLKSSVLLRPVSLKTRGEQP</sequence>
<feature type="region of interest" description="Disordered" evidence="6">
    <location>
        <begin position="703"/>
        <end position="722"/>
    </location>
</feature>
<dbReference type="PROSITE" id="PS01166">
    <property type="entry name" value="RNA_POL_BETA"/>
    <property type="match status" value="1"/>
</dbReference>
<evidence type="ECO:0000256" key="3">
    <source>
        <dbReference type="ARBA" id="ARBA00022679"/>
    </source>
</evidence>
<keyword evidence="3" id="KW-0808">Transferase</keyword>
<evidence type="ECO:0000313" key="8">
    <source>
        <dbReference type="EMBL" id="QTX32124.1"/>
    </source>
</evidence>
<evidence type="ECO:0000256" key="6">
    <source>
        <dbReference type="SAM" id="MobiDB-lite"/>
    </source>
</evidence>
<protein>
    <recommendedName>
        <fullName evidence="1">DNA-directed RNA polymerase</fullName>
        <ecNumber evidence="1">2.7.7.6</ecNumber>
    </recommendedName>
</protein>
<dbReference type="Pfam" id="PF00623">
    <property type="entry name" value="RNA_pol_Rpb1_2"/>
    <property type="match status" value="1"/>
</dbReference>
<evidence type="ECO:0000313" key="9">
    <source>
        <dbReference type="Proteomes" id="UP000671879"/>
    </source>
</evidence>
<dbReference type="InterPro" id="IPR007120">
    <property type="entry name" value="DNA-dir_RNAP_su2_dom"/>
</dbReference>
<dbReference type="Pfam" id="PF04998">
    <property type="entry name" value="RNA_pol_Rpb1_5"/>
    <property type="match status" value="1"/>
</dbReference>
<evidence type="ECO:0000256" key="2">
    <source>
        <dbReference type="ARBA" id="ARBA00022478"/>
    </source>
</evidence>
<reference evidence="9" key="1">
    <citation type="submission" date="2021-04" db="EMBL/GenBank/DDBJ databases">
        <title>A novel Synergistetes isolate from a pyrite-forming mixed culture.</title>
        <authorList>
            <person name="Bunk B."/>
            <person name="Sproer C."/>
            <person name="Spring S."/>
            <person name="Pester M."/>
        </authorList>
    </citation>
    <scope>NUCLEOTIDE SEQUENCE [LARGE SCALE GENOMIC DNA]</scope>
    <source>
        <strain evidence="9">J.5.4.2-T.3.5.2</strain>
    </source>
</reference>
<proteinExistence type="predicted"/>
<dbReference type="Gene3D" id="3.90.1100.10">
    <property type="match status" value="1"/>
</dbReference>
<dbReference type="GO" id="GO:0000428">
    <property type="term" value="C:DNA-directed RNA polymerase complex"/>
    <property type="evidence" value="ECO:0007669"/>
    <property type="project" value="UniProtKB-KW"/>
</dbReference>
<dbReference type="RefSeq" id="WP_274373338.1">
    <property type="nucleotide sequence ID" value="NZ_CP072943.1"/>
</dbReference>
<feature type="domain" description="RNA polymerase N-terminal" evidence="7">
    <location>
        <begin position="818"/>
        <end position="1046"/>
    </location>
</feature>
<keyword evidence="9" id="KW-1185">Reference proteome</keyword>
<dbReference type="SMART" id="SM00663">
    <property type="entry name" value="RPOLA_N"/>
    <property type="match status" value="1"/>
</dbReference>
<keyword evidence="2" id="KW-0240">DNA-directed RNA polymerase</keyword>
<dbReference type="InterPro" id="IPR006592">
    <property type="entry name" value="RNA_pol_N"/>
</dbReference>
<dbReference type="InterPro" id="IPR007081">
    <property type="entry name" value="RNA_pol_Rpb1_5"/>
</dbReference>
<dbReference type="GO" id="GO:0003677">
    <property type="term" value="F:DNA binding"/>
    <property type="evidence" value="ECO:0007669"/>
    <property type="project" value="InterPro"/>
</dbReference>
<evidence type="ECO:0000256" key="1">
    <source>
        <dbReference type="ARBA" id="ARBA00012418"/>
    </source>
</evidence>
<organism evidence="8 9">
    <name type="scientific">Aminithiophilus ramosus</name>
    <dbReference type="NCBI Taxonomy" id="3029084"/>
    <lineage>
        <taxon>Bacteria</taxon>
        <taxon>Thermotogati</taxon>
        <taxon>Synergistota</taxon>
        <taxon>Synergistia</taxon>
        <taxon>Synergistales</taxon>
        <taxon>Aminithiophilaceae</taxon>
        <taxon>Aminithiophilus</taxon>
    </lineage>
</organism>